<proteinExistence type="inferred from homology"/>
<dbReference type="PANTHER" id="PTHR13691:SF5">
    <property type="entry name" value="LARGE RIBOSOMAL SUBUNIT PROTEIN UL2M"/>
    <property type="match status" value="1"/>
</dbReference>
<name>A0A9D1FAY3_9FIRM</name>
<dbReference type="AlphaFoldDB" id="A0A9D1FAY3"/>
<dbReference type="GO" id="GO:0019843">
    <property type="term" value="F:rRNA binding"/>
    <property type="evidence" value="ECO:0007669"/>
    <property type="project" value="UniProtKB-UniRule"/>
</dbReference>
<organism evidence="11 12">
    <name type="scientific">Candidatus Avoscillospira avistercoris</name>
    <dbReference type="NCBI Taxonomy" id="2840707"/>
    <lineage>
        <taxon>Bacteria</taxon>
        <taxon>Bacillati</taxon>
        <taxon>Bacillota</taxon>
        <taxon>Clostridia</taxon>
        <taxon>Eubacteriales</taxon>
        <taxon>Oscillospiraceae</taxon>
        <taxon>Oscillospiraceae incertae sedis</taxon>
        <taxon>Candidatus Avoscillospira</taxon>
    </lineage>
</organism>
<keyword evidence="2 7" id="KW-0699">rRNA-binding</keyword>
<dbReference type="GO" id="GO:0002181">
    <property type="term" value="P:cytoplasmic translation"/>
    <property type="evidence" value="ECO:0007669"/>
    <property type="project" value="TreeGrafter"/>
</dbReference>
<dbReference type="HAMAP" id="MF_01320_B">
    <property type="entry name" value="Ribosomal_uL2_B"/>
    <property type="match status" value="1"/>
</dbReference>
<evidence type="ECO:0000256" key="2">
    <source>
        <dbReference type="ARBA" id="ARBA00022730"/>
    </source>
</evidence>
<dbReference type="PIRSF" id="PIRSF002158">
    <property type="entry name" value="Ribosomal_L2"/>
    <property type="match status" value="1"/>
</dbReference>
<comment type="caution">
    <text evidence="11">The sequence shown here is derived from an EMBL/GenBank/DDBJ whole genome shotgun (WGS) entry which is preliminary data.</text>
</comment>
<dbReference type="InterPro" id="IPR005880">
    <property type="entry name" value="Ribosomal_uL2_bac/org-type"/>
</dbReference>
<evidence type="ECO:0000256" key="1">
    <source>
        <dbReference type="ARBA" id="ARBA00005636"/>
    </source>
</evidence>
<dbReference type="SUPFAM" id="SSF50249">
    <property type="entry name" value="Nucleic acid-binding proteins"/>
    <property type="match status" value="1"/>
</dbReference>
<comment type="similarity">
    <text evidence="1 7">Belongs to the universal ribosomal protein uL2 family.</text>
</comment>
<dbReference type="Gene3D" id="2.30.30.30">
    <property type="match status" value="1"/>
</dbReference>
<comment type="subunit">
    <text evidence="7">Part of the 50S ribosomal subunit. Forms a bridge to the 30S subunit in the 70S ribosome.</text>
</comment>
<keyword evidence="5 7" id="KW-0687">Ribonucleoprotein</keyword>
<evidence type="ECO:0000256" key="7">
    <source>
        <dbReference type="HAMAP-Rule" id="MF_01320"/>
    </source>
</evidence>
<protein>
    <recommendedName>
        <fullName evidence="6 7">Large ribosomal subunit protein uL2</fullName>
    </recommendedName>
</protein>
<dbReference type="SUPFAM" id="SSF50104">
    <property type="entry name" value="Translation proteins SH3-like domain"/>
    <property type="match status" value="1"/>
</dbReference>
<feature type="compositionally biased region" description="Basic residues" evidence="8">
    <location>
        <begin position="259"/>
        <end position="278"/>
    </location>
</feature>
<reference evidence="11" key="1">
    <citation type="submission" date="2020-10" db="EMBL/GenBank/DDBJ databases">
        <authorList>
            <person name="Gilroy R."/>
        </authorList>
    </citation>
    <scope>NUCLEOTIDE SEQUENCE</scope>
    <source>
        <strain evidence="11">ChiBcec16-1751</strain>
    </source>
</reference>
<gene>
    <name evidence="7 11" type="primary">rplB</name>
    <name evidence="11" type="ORF">IAA83_10425</name>
</gene>
<dbReference type="InterPro" id="IPR008991">
    <property type="entry name" value="Translation_prot_SH3-like_sf"/>
</dbReference>
<evidence type="ECO:0000256" key="8">
    <source>
        <dbReference type="SAM" id="MobiDB-lite"/>
    </source>
</evidence>
<evidence type="ECO:0000313" key="12">
    <source>
        <dbReference type="Proteomes" id="UP000886741"/>
    </source>
</evidence>
<evidence type="ECO:0000256" key="5">
    <source>
        <dbReference type="ARBA" id="ARBA00023274"/>
    </source>
</evidence>
<evidence type="ECO:0000256" key="4">
    <source>
        <dbReference type="ARBA" id="ARBA00022980"/>
    </source>
</evidence>
<dbReference type="Gene3D" id="2.40.50.140">
    <property type="entry name" value="Nucleic acid-binding proteins"/>
    <property type="match status" value="1"/>
</dbReference>
<dbReference type="InterPro" id="IPR022671">
    <property type="entry name" value="Ribosomal_uL2_CS"/>
</dbReference>
<feature type="domain" description="Large ribosomal subunit protein uL2 C-terminal" evidence="9">
    <location>
        <begin position="125"/>
        <end position="254"/>
    </location>
</feature>
<dbReference type="InterPro" id="IPR022669">
    <property type="entry name" value="Ribosomal_uL2_C"/>
</dbReference>
<dbReference type="FunFam" id="2.30.30.30:FF:000001">
    <property type="entry name" value="50S ribosomal protein L2"/>
    <property type="match status" value="1"/>
</dbReference>
<evidence type="ECO:0000256" key="3">
    <source>
        <dbReference type="ARBA" id="ARBA00022884"/>
    </source>
</evidence>
<dbReference type="GO" id="GO:0003735">
    <property type="term" value="F:structural constituent of ribosome"/>
    <property type="evidence" value="ECO:0007669"/>
    <property type="project" value="InterPro"/>
</dbReference>
<dbReference type="GO" id="GO:0016740">
    <property type="term" value="F:transferase activity"/>
    <property type="evidence" value="ECO:0007669"/>
    <property type="project" value="InterPro"/>
</dbReference>
<dbReference type="PANTHER" id="PTHR13691">
    <property type="entry name" value="RIBOSOMAL PROTEIN L2"/>
    <property type="match status" value="1"/>
</dbReference>
<dbReference type="FunFam" id="2.40.50.140:FF:000003">
    <property type="entry name" value="50S ribosomal protein L2"/>
    <property type="match status" value="1"/>
</dbReference>
<dbReference type="Gene3D" id="4.10.950.10">
    <property type="entry name" value="Ribosomal protein L2, domain 3"/>
    <property type="match status" value="1"/>
</dbReference>
<dbReference type="Pfam" id="PF03947">
    <property type="entry name" value="Ribosomal_L2_C"/>
    <property type="match status" value="1"/>
</dbReference>
<dbReference type="NCBIfam" id="TIGR01171">
    <property type="entry name" value="rplB_bact"/>
    <property type="match status" value="1"/>
</dbReference>
<dbReference type="Pfam" id="PF00181">
    <property type="entry name" value="Ribosomal_L2_N"/>
    <property type="match status" value="1"/>
</dbReference>
<feature type="domain" description="Large ribosomal subunit protein uL2 RNA-binding" evidence="10">
    <location>
        <begin position="43"/>
        <end position="119"/>
    </location>
</feature>
<dbReference type="GO" id="GO:0015934">
    <property type="term" value="C:large ribosomal subunit"/>
    <property type="evidence" value="ECO:0007669"/>
    <property type="project" value="InterPro"/>
</dbReference>
<evidence type="ECO:0000259" key="9">
    <source>
        <dbReference type="SMART" id="SM01382"/>
    </source>
</evidence>
<accession>A0A9D1FAY3</accession>
<evidence type="ECO:0000259" key="10">
    <source>
        <dbReference type="SMART" id="SM01383"/>
    </source>
</evidence>
<keyword evidence="3 7" id="KW-0694">RNA-binding</keyword>
<dbReference type="InterPro" id="IPR014726">
    <property type="entry name" value="Ribosomal_uL2_dom3"/>
</dbReference>
<sequence length="278" mass="30444">MAIKSFKPYTPSRRNMTVSAFDGVDKKAKPERSLVETLKKHSGRNSYGRITVRHRGGGNKRKYRIIDFKRDKVDMPATVQRLEYDPNRSAFIALVKYEDGTLRYILAPVGLKAGDKVLASAGADIKPGNCLPIANIPVGTVIHNIELNPGRGAQLVRAAGTAAQLMAKDGELAQVRMPSGEVRYIRMNCTACIGQVGNIDHENIHLGKAGRTRHMGIRPTVRGSVMNPCDHPHGGGEGKSPVGRPGPVTPWGKPAMGLKTRKKKNRTDKFIVKRRNAK</sequence>
<dbReference type="InterPro" id="IPR012340">
    <property type="entry name" value="NA-bd_OB-fold"/>
</dbReference>
<evidence type="ECO:0000313" key="11">
    <source>
        <dbReference type="EMBL" id="HIS65762.1"/>
    </source>
</evidence>
<dbReference type="SMART" id="SM01383">
    <property type="entry name" value="Ribosomal_L2"/>
    <property type="match status" value="1"/>
</dbReference>
<feature type="region of interest" description="Disordered" evidence="8">
    <location>
        <begin position="225"/>
        <end position="278"/>
    </location>
</feature>
<dbReference type="EMBL" id="DVJJ01000162">
    <property type="protein sequence ID" value="HIS65762.1"/>
    <property type="molecule type" value="Genomic_DNA"/>
</dbReference>
<dbReference type="InterPro" id="IPR014722">
    <property type="entry name" value="Rib_uL2_dom2"/>
</dbReference>
<keyword evidence="4 7" id="KW-0689">Ribosomal protein</keyword>
<dbReference type="SMART" id="SM01382">
    <property type="entry name" value="Ribosomal_L2_C"/>
    <property type="match status" value="1"/>
</dbReference>
<reference evidence="11" key="2">
    <citation type="journal article" date="2021" name="PeerJ">
        <title>Extensive microbial diversity within the chicken gut microbiome revealed by metagenomics and culture.</title>
        <authorList>
            <person name="Gilroy R."/>
            <person name="Ravi A."/>
            <person name="Getino M."/>
            <person name="Pursley I."/>
            <person name="Horton D.L."/>
            <person name="Alikhan N.F."/>
            <person name="Baker D."/>
            <person name="Gharbi K."/>
            <person name="Hall N."/>
            <person name="Watson M."/>
            <person name="Adriaenssens E.M."/>
            <person name="Foster-Nyarko E."/>
            <person name="Jarju S."/>
            <person name="Secka A."/>
            <person name="Antonio M."/>
            <person name="Oren A."/>
            <person name="Chaudhuri R.R."/>
            <person name="La Ragione R."/>
            <person name="Hildebrand F."/>
            <person name="Pallen M.J."/>
        </authorList>
    </citation>
    <scope>NUCLEOTIDE SEQUENCE</scope>
    <source>
        <strain evidence="11">ChiBcec16-1751</strain>
    </source>
</reference>
<dbReference type="PROSITE" id="PS00467">
    <property type="entry name" value="RIBOSOMAL_L2"/>
    <property type="match status" value="1"/>
</dbReference>
<dbReference type="FunFam" id="4.10.950.10:FF:000001">
    <property type="entry name" value="50S ribosomal protein L2"/>
    <property type="match status" value="1"/>
</dbReference>
<dbReference type="Proteomes" id="UP000886741">
    <property type="component" value="Unassembled WGS sequence"/>
</dbReference>
<comment type="function">
    <text evidence="7">One of the primary rRNA binding proteins. Required for association of the 30S and 50S subunits to form the 70S ribosome, for tRNA binding and peptide bond formation. It has been suggested to have peptidyltransferase activity; this is somewhat controversial. Makes several contacts with the 16S rRNA in the 70S ribosome.</text>
</comment>
<dbReference type="InterPro" id="IPR002171">
    <property type="entry name" value="Ribosomal_uL2"/>
</dbReference>
<evidence type="ECO:0000256" key="6">
    <source>
        <dbReference type="ARBA" id="ARBA00035242"/>
    </source>
</evidence>
<dbReference type="InterPro" id="IPR022666">
    <property type="entry name" value="Ribosomal_uL2_RNA-bd_dom"/>
</dbReference>